<dbReference type="GeneID" id="96778220"/>
<protein>
    <recommendedName>
        <fullName evidence="3">Tetratricopeptide repeat protein</fullName>
    </recommendedName>
</protein>
<dbReference type="Gene3D" id="1.25.40.10">
    <property type="entry name" value="Tetratricopeptide repeat domain"/>
    <property type="match status" value="1"/>
</dbReference>
<dbReference type="AlphaFoldDB" id="A0A6I2U9Z0"/>
<organism evidence="1 2">
    <name type="scientific">Anaerovibrio slackiae</name>
    <dbReference type="NCBI Taxonomy" id="2652309"/>
    <lineage>
        <taxon>Bacteria</taxon>
        <taxon>Bacillati</taxon>
        <taxon>Bacillota</taxon>
        <taxon>Negativicutes</taxon>
        <taxon>Selenomonadales</taxon>
        <taxon>Selenomonadaceae</taxon>
        <taxon>Anaerovibrio</taxon>
    </lineage>
</organism>
<evidence type="ECO:0000313" key="2">
    <source>
        <dbReference type="Proteomes" id="UP000433181"/>
    </source>
</evidence>
<reference evidence="1 2" key="1">
    <citation type="submission" date="2019-08" db="EMBL/GenBank/DDBJ databases">
        <title>In-depth cultivation of the pig gut microbiome towards novel bacterial diversity and tailored functional studies.</title>
        <authorList>
            <person name="Wylensek D."/>
            <person name="Hitch T.C.A."/>
            <person name="Clavel T."/>
        </authorList>
    </citation>
    <scope>NUCLEOTIDE SEQUENCE [LARGE SCALE GENOMIC DNA]</scope>
    <source>
        <strain evidence="1 2">WCA-693-APC-5D-A</strain>
    </source>
</reference>
<dbReference type="Proteomes" id="UP000433181">
    <property type="component" value="Unassembled WGS sequence"/>
</dbReference>
<name>A0A6I2U9Z0_9FIRM</name>
<sequence length="434" mass="50697">MPIRELLAEARQNRDHEAVCRLYDQWQTEGRAEELSQWDYLHLMNGLYGLKRYEDCLELYKLQKQAWPEGDLLHSKMGWCVYHLYIKPVKKNDFDKKQCREVLKKADYVLKLVRQKDFSPLWLIVYVLSEGLMGGSLGGQKDFALALHYLDLVQPESLSAESGETMAGNKKISLASPKEKWYCRRVKCLCKLARYEECVAFGEEALKALGSFHNNSDSWIKQRMAVSLAGLQQFEQAEKIANEIVRSGFRNWNIFHLLFGLACREEKFDDAFKYAGMCAVADNSHEMRVRFYGALAEFLDSQGREREAMLHRQLIDALRQEKNWKQKKDENWHLPEEIAALSKADVLKELKPLWWEWCNIGRVFASGRIEKILPNGSSGFIRGEDGRSFYFSFKDARCRRDKLQPEAEVRFALEERLDRKKNQWKENAVEITVP</sequence>
<proteinExistence type="predicted"/>
<dbReference type="RefSeq" id="WP_154406465.1">
    <property type="nucleotide sequence ID" value="NZ_VUNR01000006.1"/>
</dbReference>
<dbReference type="SUPFAM" id="SSF48452">
    <property type="entry name" value="TPR-like"/>
    <property type="match status" value="1"/>
</dbReference>
<dbReference type="InterPro" id="IPR011990">
    <property type="entry name" value="TPR-like_helical_dom_sf"/>
</dbReference>
<evidence type="ECO:0000313" key="1">
    <source>
        <dbReference type="EMBL" id="MSU08303.1"/>
    </source>
</evidence>
<evidence type="ECO:0008006" key="3">
    <source>
        <dbReference type="Google" id="ProtNLM"/>
    </source>
</evidence>
<gene>
    <name evidence="1" type="ORF">FYJ84_04775</name>
</gene>
<keyword evidence="2" id="KW-1185">Reference proteome</keyword>
<dbReference type="EMBL" id="VUNR01000006">
    <property type="protein sequence ID" value="MSU08303.1"/>
    <property type="molecule type" value="Genomic_DNA"/>
</dbReference>
<accession>A0A6I2U9Z0</accession>
<comment type="caution">
    <text evidence="1">The sequence shown here is derived from an EMBL/GenBank/DDBJ whole genome shotgun (WGS) entry which is preliminary data.</text>
</comment>